<dbReference type="GO" id="GO:0035317">
    <property type="term" value="P:imaginal disc-derived wing hair organization"/>
    <property type="evidence" value="ECO:0007669"/>
    <property type="project" value="TreeGrafter"/>
</dbReference>
<feature type="region of interest" description="Disordered" evidence="1">
    <location>
        <begin position="947"/>
        <end position="976"/>
    </location>
</feature>
<feature type="compositionally biased region" description="Basic residues" evidence="1">
    <location>
        <begin position="902"/>
        <end position="911"/>
    </location>
</feature>
<feature type="compositionally biased region" description="Polar residues" evidence="1">
    <location>
        <begin position="1862"/>
        <end position="1878"/>
    </location>
</feature>
<feature type="compositionally biased region" description="Low complexity" evidence="1">
    <location>
        <begin position="1382"/>
        <end position="1391"/>
    </location>
</feature>
<evidence type="ECO:0000313" key="6">
    <source>
        <dbReference type="Proteomes" id="UP000078200"/>
    </source>
</evidence>
<reference evidence="5" key="1">
    <citation type="submission" date="2020-05" db="UniProtKB">
        <authorList>
            <consortium name="EnsemblMetazoa"/>
        </authorList>
    </citation>
    <scope>IDENTIFICATION</scope>
    <source>
        <strain evidence="5">TTRI</strain>
    </source>
</reference>
<feature type="region of interest" description="Disordered" evidence="1">
    <location>
        <begin position="714"/>
        <end position="822"/>
    </location>
</feature>
<evidence type="ECO:0000256" key="1">
    <source>
        <dbReference type="SAM" id="MobiDB-lite"/>
    </source>
</evidence>
<feature type="region of interest" description="Disordered" evidence="1">
    <location>
        <begin position="990"/>
        <end position="1021"/>
    </location>
</feature>
<feature type="region of interest" description="Disordered" evidence="1">
    <location>
        <begin position="1353"/>
        <end position="1424"/>
    </location>
</feature>
<feature type="compositionally biased region" description="Basic and acidic residues" evidence="1">
    <location>
        <begin position="740"/>
        <end position="749"/>
    </location>
</feature>
<dbReference type="PANTHER" id="PTHR39387">
    <property type="entry name" value="SHAVENOID, ISOFORM B"/>
    <property type="match status" value="1"/>
</dbReference>
<feature type="region of interest" description="Disordered" evidence="1">
    <location>
        <begin position="1822"/>
        <end position="1902"/>
    </location>
</feature>
<dbReference type="Proteomes" id="UP000078200">
    <property type="component" value="Unassembled WGS sequence"/>
</dbReference>
<evidence type="ECO:0000256" key="2">
    <source>
        <dbReference type="SAM" id="Phobius"/>
    </source>
</evidence>
<feature type="region of interest" description="Disordered" evidence="1">
    <location>
        <begin position="1045"/>
        <end position="1070"/>
    </location>
</feature>
<feature type="chain" id="PRO_5008399585" description="Shavenoid isoform B-like N-terminal domain-containing protein" evidence="3">
    <location>
        <begin position="29"/>
        <end position="2102"/>
    </location>
</feature>
<feature type="compositionally biased region" description="Polar residues" evidence="1">
    <location>
        <begin position="801"/>
        <end position="812"/>
    </location>
</feature>
<keyword evidence="2" id="KW-1133">Transmembrane helix</keyword>
<feature type="compositionally biased region" description="Low complexity" evidence="1">
    <location>
        <begin position="1052"/>
        <end position="1070"/>
    </location>
</feature>
<keyword evidence="3" id="KW-0732">Signal</keyword>
<feature type="signal peptide" evidence="3">
    <location>
        <begin position="1"/>
        <end position="28"/>
    </location>
</feature>
<keyword evidence="6" id="KW-1185">Reference proteome</keyword>
<feature type="compositionally biased region" description="Basic and acidic residues" evidence="1">
    <location>
        <begin position="1135"/>
        <end position="1149"/>
    </location>
</feature>
<dbReference type="VEuPathDB" id="VectorBase:GAUT044989"/>
<feature type="region of interest" description="Disordered" evidence="1">
    <location>
        <begin position="886"/>
        <end position="913"/>
    </location>
</feature>
<feature type="region of interest" description="Disordered" evidence="1">
    <location>
        <begin position="1566"/>
        <end position="1639"/>
    </location>
</feature>
<keyword evidence="2" id="KW-0472">Membrane</keyword>
<feature type="compositionally biased region" description="Polar residues" evidence="1">
    <location>
        <begin position="1309"/>
        <end position="1335"/>
    </location>
</feature>
<feature type="region of interest" description="Disordered" evidence="1">
    <location>
        <begin position="1526"/>
        <end position="1552"/>
    </location>
</feature>
<dbReference type="GO" id="GO:0005938">
    <property type="term" value="C:cell cortex"/>
    <property type="evidence" value="ECO:0007669"/>
    <property type="project" value="TreeGrafter"/>
</dbReference>
<feature type="compositionally biased region" description="Basic and acidic residues" evidence="1">
    <location>
        <begin position="1825"/>
        <end position="1848"/>
    </location>
</feature>
<dbReference type="PANTHER" id="PTHR39387:SF1">
    <property type="entry name" value="SHAVENOID, ISOFORM B"/>
    <property type="match status" value="1"/>
</dbReference>
<feature type="compositionally biased region" description="Basic and acidic residues" evidence="1">
    <location>
        <begin position="1362"/>
        <end position="1379"/>
    </location>
</feature>
<evidence type="ECO:0000256" key="3">
    <source>
        <dbReference type="SAM" id="SignalP"/>
    </source>
</evidence>
<accession>A0A1A9VR92</accession>
<proteinExistence type="predicted"/>
<feature type="compositionally biased region" description="Low complexity" evidence="1">
    <location>
        <begin position="1605"/>
        <end position="1639"/>
    </location>
</feature>
<feature type="transmembrane region" description="Helical" evidence="2">
    <location>
        <begin position="391"/>
        <end position="413"/>
    </location>
</feature>
<organism evidence="5 6">
    <name type="scientific">Glossina austeni</name>
    <name type="common">Savannah tsetse fly</name>
    <dbReference type="NCBI Taxonomy" id="7395"/>
    <lineage>
        <taxon>Eukaryota</taxon>
        <taxon>Metazoa</taxon>
        <taxon>Ecdysozoa</taxon>
        <taxon>Arthropoda</taxon>
        <taxon>Hexapoda</taxon>
        <taxon>Insecta</taxon>
        <taxon>Pterygota</taxon>
        <taxon>Neoptera</taxon>
        <taxon>Endopterygota</taxon>
        <taxon>Diptera</taxon>
        <taxon>Brachycera</taxon>
        <taxon>Muscomorpha</taxon>
        <taxon>Hippoboscoidea</taxon>
        <taxon>Glossinidae</taxon>
        <taxon>Glossina</taxon>
    </lineage>
</organism>
<feature type="compositionally biased region" description="Low complexity" evidence="1">
    <location>
        <begin position="2034"/>
        <end position="2043"/>
    </location>
</feature>
<feature type="region of interest" description="Disordered" evidence="1">
    <location>
        <begin position="2021"/>
        <end position="2056"/>
    </location>
</feature>
<keyword evidence="2" id="KW-0812">Transmembrane</keyword>
<feature type="compositionally biased region" description="Low complexity" evidence="1">
    <location>
        <begin position="750"/>
        <end position="766"/>
    </location>
</feature>
<dbReference type="Pfam" id="PF23328">
    <property type="entry name" value="Sha_B_N"/>
    <property type="match status" value="1"/>
</dbReference>
<feature type="compositionally biased region" description="Polar residues" evidence="1">
    <location>
        <begin position="990"/>
        <end position="1018"/>
    </location>
</feature>
<dbReference type="EnsemblMetazoa" id="GAUT044989-RA">
    <property type="protein sequence ID" value="GAUT044989-PA"/>
    <property type="gene ID" value="GAUT044989"/>
</dbReference>
<feature type="compositionally biased region" description="Polar residues" evidence="1">
    <location>
        <begin position="728"/>
        <end position="737"/>
    </location>
</feature>
<feature type="region of interest" description="Disordered" evidence="1">
    <location>
        <begin position="1133"/>
        <end position="1165"/>
    </location>
</feature>
<feature type="domain" description="Shavenoid isoform B-like N-terminal" evidence="4">
    <location>
        <begin position="83"/>
        <end position="216"/>
    </location>
</feature>
<sequence>MPFWIRNVAGNMFYACILSMFLVHQVNASLVPVPGPTEDNVSTQLPDDVVANEARGVNQAEVSLTNLLGHTALLTTATTGPLVNLTRQHDGDIFWANGLTTCNMDTCVGLSSGTASWLSLGVDKNADPLLRSMFLGSLTSDVLLTPRRQPVIVKTSLSAPTTSASSSLLSSSSSTSSLSSASVQTSLINGESCQCRCLPYLNTYREDLGICVDDIHECTLSPFVSGSSKEKIPFVFLPLRGQIIYPSREINFPDIRTPVCAVTGAQYLTTNGWSDLRNPIDNDYPFRMFRDEGRTFLQWLGEPDLRHKMQGRLIVVHLVCRDMSLALNATNIGLSSSEHIMPPKNVFSPCVAFRVNGSPVKYANNVSEVLFQSEATTTLASTSDGMSTKEYIVIGICSLLLGLIYVSSVFLYLHMKKRKSRDQHHMRNSLDDLTNEINYPKNDQVTFGAPFARSGSLYSGGSLTTSNEPRSRASLSSLKEEMGIVKNNPLLQHFPQLSDHHSGFASDISNSASECEMDGGYHDKLKQMQTNVIVHPQMVCSKVDCPPKVSGYVNNASQHQITKEEDCPETSNSSAQENECLPIENVAIIEDMMTEEKLENLRAMVNGNVRKKLYFNPAYFEPHLLAQPPPAALEFLSKIREVISIAKYKMASKRYQPSLTLIPEEGTVRSSTPSLYGSQMQTTSECQGCVNNRCSGHVKNCGEKRNSIEKWLQTVSSSENSQSHEHITNSSRENTPPNRAESEIEKDKSPSSSSSDKVANSVNSNVIPRQPLTYQGSLGKRGQQRKDITPPKQKPPPPPINKSNAAQCSRPSSAWEHSKSNYSIESKNCPKDNDLIIYQHYHTPQLMKNSITIPISPTKYDTFSALSAAANIYGYAETGGEIYNNPKFSLHDSPAASQRSHGSSHRSKNSRKRLDALDQYAVASTPSSLASGERQHYDMLRSMERMPDHIDQNPPVRDFTATIGSNGSFHLDIPTPDYDSTMEKKIKDIYNNTQSSGPSVPTPDYSSLSRKSLKQYQPDSPIYRRKSPQYLIVDYETDSLERLENTKHKTTSQSSSSPSSDVSSQLSPSLSTALPLEEELEITHTMFGDRLLVSKTLTGIGKKLTTTSSNPSVSKKNVASRIKYDTPFRGSMTIEVEHEPPSDLERSTDSDQYEPDTLDRKPKKQSFCDVSAWSAGDLARPQLQQQQTTQNETTLTESISLPNILAPPATSEEPQTCKIKCHVVTERHNSQDSAYESQMELRRQFSAQMMRQTKVSANQSLLTRQSSDRSCKCGKLTNLPSTAPSVGTVNAEGRILTLEAKHSRRQRPSESGSTSPLIEITNETPNKTTIKISTPKANRILTRTNELESTAALIKPRLQDTLPHELDMQTDRKSREPPNYERSASTTPTPSTKRKSSLSPLLPPPPPPTSATTTLNSKASRCSPQRNYMAYSATEDETLSNHSESTEITGISETLPNSEFSGTIAKFPKLVESENTIILDKCAVELEKVQLANKLKDEDYGAIFNTHINGLRTDYSLNKYKMSKRKLQDKEDDNDDDGSNNTTITDSQLEANNNLKNSLDTEANKLDTVSLSSRSNRSSSRLSQRTKEMYRNAGVPVGIAYPQRSTANSSSGNNTTTNNSNVNSNNTVASSTTSTTSAANVQSVYRCEIEPVQLTHGMQIAMGLKDRPKKAKDIKNAWRKFVSMAASKFSPTQSPAPPYEKKNSSSLIDVMERDEGISSTIDDHTRMGTPKSSYSAPASQNYYEQRFGSRIQEMDSGYISADSAEAHKRGYYDRYNFKMLSGRERIIRVATIEDQSDGENGLKESEDNANITEISKVRNNLLDSNRYEDMKQSKRLEKKEGGEEELKQTDSASDSDSDKTLIHSNGQRSAKQSSTLYTSDEDEQPTTTSYGSSETDGEINPEDMWESGAESIETHSVLYKNIRKSSSDRSCKCGKLTNLPSTAASVGTVNAEGRILTLEAKHSRRQRPIESGSTSPLIEITNETANKTTIKISTCKANRILTAALIKPRLQDTLPDELDMQADRKSREPPNYERSASTTPTPSTKRKSSLLPLLPPPPTSAYFTTTLNSKASRCSMVHNVALYSCSSRLRNCFSLSQTFTKR</sequence>
<feature type="compositionally biased region" description="Polar residues" evidence="1">
    <location>
        <begin position="1885"/>
        <end position="1894"/>
    </location>
</feature>
<name>A0A1A9VR92_GLOAU</name>
<evidence type="ECO:0000313" key="5">
    <source>
        <dbReference type="EnsemblMetazoa" id="GAUT044989-PA"/>
    </source>
</evidence>
<protein>
    <recommendedName>
        <fullName evidence="4">Shavenoid isoform B-like N-terminal domain-containing protein</fullName>
    </recommendedName>
</protein>
<feature type="region of interest" description="Disordered" evidence="1">
    <location>
        <begin position="1298"/>
        <end position="1335"/>
    </location>
</feature>
<feature type="compositionally biased region" description="Low complexity" evidence="1">
    <location>
        <begin position="1570"/>
        <end position="1583"/>
    </location>
</feature>
<evidence type="ECO:0000259" key="4">
    <source>
        <dbReference type="Pfam" id="PF23328"/>
    </source>
</evidence>
<feature type="compositionally biased region" description="Basic and acidic residues" evidence="1">
    <location>
        <begin position="2021"/>
        <end position="2031"/>
    </location>
</feature>
<dbReference type="InterPro" id="IPR057507">
    <property type="entry name" value="Sha_B-like_N"/>
</dbReference>
<dbReference type="STRING" id="7395.A0A1A9VR92"/>